<keyword evidence="7 8" id="KW-0472">Membrane</keyword>
<organism evidence="9 10">
    <name type="scientific">Pseudooceanicola algae</name>
    <dbReference type="NCBI Taxonomy" id="1537215"/>
    <lineage>
        <taxon>Bacteria</taxon>
        <taxon>Pseudomonadati</taxon>
        <taxon>Pseudomonadota</taxon>
        <taxon>Alphaproteobacteria</taxon>
        <taxon>Rhodobacterales</taxon>
        <taxon>Paracoccaceae</taxon>
        <taxon>Pseudooceanicola</taxon>
    </lineage>
</organism>
<keyword evidence="3 8" id="KW-0813">Transport</keyword>
<feature type="transmembrane region" description="Helical" evidence="8">
    <location>
        <begin position="12"/>
        <end position="39"/>
    </location>
</feature>
<dbReference type="InterPro" id="IPR000515">
    <property type="entry name" value="MetI-like"/>
</dbReference>
<dbReference type="Gene3D" id="1.10.3720.10">
    <property type="entry name" value="MetI-like"/>
    <property type="match status" value="1"/>
</dbReference>
<comment type="similarity">
    <text evidence="2">Belongs to the binding-protein-dependent transport system permease family. CysTW subfamily.</text>
</comment>
<keyword evidence="4" id="KW-1003">Cell membrane</keyword>
<dbReference type="AlphaFoldDB" id="A0A418SHX1"/>
<feature type="transmembrane region" description="Helical" evidence="8">
    <location>
        <begin position="82"/>
        <end position="103"/>
    </location>
</feature>
<dbReference type="PANTHER" id="PTHR42929">
    <property type="entry name" value="INNER MEMBRANE ABC TRANSPORTER PERMEASE PROTEIN YDCU-RELATED-RELATED"/>
    <property type="match status" value="1"/>
</dbReference>
<comment type="subcellular location">
    <subcellularLocation>
        <location evidence="1 8">Cell membrane</location>
        <topology evidence="1 8">Multi-pass membrane protein</topology>
    </subcellularLocation>
</comment>
<feature type="transmembrane region" description="Helical" evidence="8">
    <location>
        <begin position="265"/>
        <end position="287"/>
    </location>
</feature>
<protein>
    <submittedName>
        <fullName evidence="9">Spermidine/putrescine transport system permease protein PotB</fullName>
    </submittedName>
</protein>
<feature type="transmembrane region" description="Helical" evidence="8">
    <location>
        <begin position="115"/>
        <end position="136"/>
    </location>
</feature>
<dbReference type="Pfam" id="PF00528">
    <property type="entry name" value="BPD_transp_1"/>
    <property type="match status" value="1"/>
</dbReference>
<gene>
    <name evidence="9" type="primary">potB_2</name>
    <name evidence="9" type="ORF">PSAL_015190</name>
</gene>
<evidence type="ECO:0000313" key="9">
    <source>
        <dbReference type="EMBL" id="QPM90284.1"/>
    </source>
</evidence>
<dbReference type="KEGG" id="palw:PSAL_015190"/>
<keyword evidence="6 8" id="KW-1133">Transmembrane helix</keyword>
<reference evidence="9 10" key="1">
    <citation type="submission" date="2020-08" db="EMBL/GenBank/DDBJ databases">
        <title>Genome sequence of Rhodobacteraceae bacterium Lw-13e.</title>
        <authorList>
            <person name="Poehlein A."/>
            <person name="Wolter L."/>
            <person name="Daniel R."/>
            <person name="Brinkhoff T."/>
        </authorList>
    </citation>
    <scope>NUCLEOTIDE SEQUENCE [LARGE SCALE GENOMIC DNA]</scope>
    <source>
        <strain evidence="9 10">Lw-13e</strain>
    </source>
</reference>
<dbReference type="GO" id="GO:0005886">
    <property type="term" value="C:plasma membrane"/>
    <property type="evidence" value="ECO:0007669"/>
    <property type="project" value="UniProtKB-SubCell"/>
</dbReference>
<accession>A0A418SHX1</accession>
<name>A0A418SHX1_9RHOB</name>
<dbReference type="PANTHER" id="PTHR42929:SF1">
    <property type="entry name" value="INNER MEMBRANE ABC TRANSPORTER PERMEASE PROTEIN YDCU-RELATED"/>
    <property type="match status" value="1"/>
</dbReference>
<sequence>MSLARRKLLSLIALLGGPTLFLLVFFFCPLLIMVIYSFLEPGLYGGVVWNFFHLNYGRILGWADTRYEKFDPVFLMIFLRSIRLAGLTVLTSLLISYPAAFWIARMRPARRDFTIFLVTLPFFVSLIVRLFAWVLILRPTGFLNQGLMGLGLTRAPVEFLYTDFAVILGMTYVFIPFMFLPLYGAIEKLDMAQIEASADLGATRVQTFVKVILPATTPGILGGAIITFIPALGNFIVPSVLGGAKVLMIGNLIEQQFLSARNWPFGAALSMMVMAAVLVLLVLQLRLARARREVRT</sequence>
<evidence type="ECO:0000256" key="1">
    <source>
        <dbReference type="ARBA" id="ARBA00004651"/>
    </source>
</evidence>
<evidence type="ECO:0000313" key="10">
    <source>
        <dbReference type="Proteomes" id="UP000283786"/>
    </source>
</evidence>
<evidence type="ECO:0000256" key="8">
    <source>
        <dbReference type="RuleBase" id="RU363032"/>
    </source>
</evidence>
<dbReference type="SUPFAM" id="SSF161098">
    <property type="entry name" value="MetI-like"/>
    <property type="match status" value="1"/>
</dbReference>
<dbReference type="InterPro" id="IPR035906">
    <property type="entry name" value="MetI-like_sf"/>
</dbReference>
<keyword evidence="10" id="KW-1185">Reference proteome</keyword>
<evidence type="ECO:0000256" key="5">
    <source>
        <dbReference type="ARBA" id="ARBA00022692"/>
    </source>
</evidence>
<dbReference type="RefSeq" id="WP_119838791.1">
    <property type="nucleotide sequence ID" value="NZ_CP060436.1"/>
</dbReference>
<evidence type="ECO:0000256" key="2">
    <source>
        <dbReference type="ARBA" id="ARBA00007069"/>
    </source>
</evidence>
<dbReference type="PROSITE" id="PS50928">
    <property type="entry name" value="ABC_TM1"/>
    <property type="match status" value="1"/>
</dbReference>
<feature type="transmembrane region" description="Helical" evidence="8">
    <location>
        <begin position="207"/>
        <end position="229"/>
    </location>
</feature>
<dbReference type="EMBL" id="CP060436">
    <property type="protein sequence ID" value="QPM90284.1"/>
    <property type="molecule type" value="Genomic_DNA"/>
</dbReference>
<evidence type="ECO:0000256" key="7">
    <source>
        <dbReference type="ARBA" id="ARBA00023136"/>
    </source>
</evidence>
<dbReference type="GO" id="GO:0055085">
    <property type="term" value="P:transmembrane transport"/>
    <property type="evidence" value="ECO:0007669"/>
    <property type="project" value="InterPro"/>
</dbReference>
<feature type="transmembrane region" description="Helical" evidence="8">
    <location>
        <begin position="164"/>
        <end position="186"/>
    </location>
</feature>
<dbReference type="Proteomes" id="UP000283786">
    <property type="component" value="Chromosome"/>
</dbReference>
<dbReference type="CDD" id="cd06261">
    <property type="entry name" value="TM_PBP2"/>
    <property type="match status" value="1"/>
</dbReference>
<keyword evidence="5 8" id="KW-0812">Transmembrane</keyword>
<evidence type="ECO:0000256" key="6">
    <source>
        <dbReference type="ARBA" id="ARBA00022989"/>
    </source>
</evidence>
<evidence type="ECO:0000256" key="4">
    <source>
        <dbReference type="ARBA" id="ARBA00022475"/>
    </source>
</evidence>
<evidence type="ECO:0000256" key="3">
    <source>
        <dbReference type="ARBA" id="ARBA00022448"/>
    </source>
</evidence>
<proteinExistence type="inferred from homology"/>
<dbReference type="OrthoDB" id="9807047at2"/>